<dbReference type="InterPro" id="IPR036188">
    <property type="entry name" value="FAD/NAD-bd_sf"/>
</dbReference>
<gene>
    <name evidence="4" type="ORF">BLA24_16130</name>
</gene>
<dbReference type="EMBL" id="NHZO01000147">
    <property type="protein sequence ID" value="PHQ51273.1"/>
    <property type="molecule type" value="Genomic_DNA"/>
</dbReference>
<keyword evidence="5" id="KW-1185">Reference proteome</keyword>
<reference evidence="4 5" key="1">
    <citation type="journal article" date="2017" name="Biochemistry">
        <title>Identification of the Biosynthetic Pathway for the Antibiotic Bicyclomycin.</title>
        <authorList>
            <person name="Patteson J."/>
            <person name="Cai W."/>
            <person name="Johnson R.A."/>
            <person name="Santa Maria K."/>
            <person name="Li B."/>
        </authorList>
    </citation>
    <scope>NUCLEOTIDE SEQUENCE [LARGE SCALE GENOMIC DNA]</scope>
    <source>
        <strain evidence="4 5">ATCC 21532</strain>
    </source>
</reference>
<dbReference type="GO" id="GO:0005737">
    <property type="term" value="C:cytoplasm"/>
    <property type="evidence" value="ECO:0007669"/>
    <property type="project" value="TreeGrafter"/>
</dbReference>
<dbReference type="PANTHER" id="PTHR13847">
    <property type="entry name" value="SARCOSINE DEHYDROGENASE-RELATED"/>
    <property type="match status" value="1"/>
</dbReference>
<feature type="domain" description="FAD dependent oxidoreductase" evidence="3">
    <location>
        <begin position="9"/>
        <end position="358"/>
    </location>
</feature>
<feature type="compositionally biased region" description="Basic and acidic residues" evidence="2">
    <location>
        <begin position="369"/>
        <end position="378"/>
    </location>
</feature>
<evidence type="ECO:0000256" key="1">
    <source>
        <dbReference type="ARBA" id="ARBA00023002"/>
    </source>
</evidence>
<dbReference type="InterPro" id="IPR006076">
    <property type="entry name" value="FAD-dep_OxRdtase"/>
</dbReference>
<dbReference type="GO" id="GO:0016491">
    <property type="term" value="F:oxidoreductase activity"/>
    <property type="evidence" value="ECO:0007669"/>
    <property type="project" value="UniProtKB-KW"/>
</dbReference>
<accession>A0A2G1XJ72</accession>
<dbReference type="PROSITE" id="PS51257">
    <property type="entry name" value="PROKAR_LIPOPROTEIN"/>
    <property type="match status" value="1"/>
</dbReference>
<dbReference type="RefSeq" id="WP_099199641.1">
    <property type="nucleotide sequence ID" value="NZ_JBIRXA010000026.1"/>
</dbReference>
<comment type="caution">
    <text evidence="4">The sequence shown here is derived from an EMBL/GenBank/DDBJ whole genome shotgun (WGS) entry which is preliminary data.</text>
</comment>
<dbReference type="AlphaFoldDB" id="A0A2G1XJ72"/>
<dbReference type="SUPFAM" id="SSF51905">
    <property type="entry name" value="FAD/NAD(P)-binding domain"/>
    <property type="match status" value="1"/>
</dbReference>
<proteinExistence type="predicted"/>
<evidence type="ECO:0000259" key="3">
    <source>
        <dbReference type="Pfam" id="PF01266"/>
    </source>
</evidence>
<sequence length="385" mass="38827">MRVLREGVDVVVVGGGIIGAACAEALSRRGVRVLVLDRGPLAGATTARGEGRLLVSDKAPGAGLALARAALRRWPVLLAALREEIGSRAACEFAPQGGLVVATREAEATALRDLAAAQRAAGVTAVDLTPEEAAGYEPRLTPAVRAAVRYPEDARLQPVLAATALLAAVRARGGEVRSGVGVLGVETGADGWVVGVRTAQGQVPCVAVVNACGTGAAALARQARVPLPVPSRPATTLVTAPLPLGTVRHQVSGAGPAPVSVGPSPAGPVLIGRTGPVPRGGVPRAEVLAGLARGATALFPALADVPVLRVHDGLCACTRDRLPVIGEDPRRPGLWHATGHAGAGAGLAAATGELLAQLFTGEPPLLDPRPYRVDRPGLGEEDGCP</sequence>
<feature type="region of interest" description="Disordered" evidence="2">
    <location>
        <begin position="365"/>
        <end position="385"/>
    </location>
</feature>
<evidence type="ECO:0000313" key="5">
    <source>
        <dbReference type="Proteomes" id="UP000222531"/>
    </source>
</evidence>
<dbReference type="OrthoDB" id="9806257at2"/>
<dbReference type="Proteomes" id="UP000222531">
    <property type="component" value="Unassembled WGS sequence"/>
</dbReference>
<dbReference type="PANTHER" id="PTHR13847:SF287">
    <property type="entry name" value="FAD-DEPENDENT OXIDOREDUCTASE DOMAIN-CONTAINING PROTEIN 1"/>
    <property type="match status" value="1"/>
</dbReference>
<dbReference type="Gene3D" id="3.30.9.10">
    <property type="entry name" value="D-Amino Acid Oxidase, subunit A, domain 2"/>
    <property type="match status" value="1"/>
</dbReference>
<name>A0A2G1XJ72_STRCJ</name>
<keyword evidence="1" id="KW-0560">Oxidoreductase</keyword>
<dbReference type="Pfam" id="PF01266">
    <property type="entry name" value="DAO"/>
    <property type="match status" value="1"/>
</dbReference>
<protein>
    <recommendedName>
        <fullName evidence="3">FAD dependent oxidoreductase domain-containing protein</fullName>
    </recommendedName>
</protein>
<organism evidence="4 5">
    <name type="scientific">Streptomyces cinnamoneus</name>
    <name type="common">Streptoverticillium cinnamoneum</name>
    <dbReference type="NCBI Taxonomy" id="53446"/>
    <lineage>
        <taxon>Bacteria</taxon>
        <taxon>Bacillati</taxon>
        <taxon>Actinomycetota</taxon>
        <taxon>Actinomycetes</taxon>
        <taxon>Kitasatosporales</taxon>
        <taxon>Streptomycetaceae</taxon>
        <taxon>Streptomyces</taxon>
        <taxon>Streptomyces cinnamoneus group</taxon>
    </lineage>
</organism>
<dbReference type="Gene3D" id="3.50.50.60">
    <property type="entry name" value="FAD/NAD(P)-binding domain"/>
    <property type="match status" value="1"/>
</dbReference>
<evidence type="ECO:0000313" key="4">
    <source>
        <dbReference type="EMBL" id="PHQ51273.1"/>
    </source>
</evidence>
<evidence type="ECO:0000256" key="2">
    <source>
        <dbReference type="SAM" id="MobiDB-lite"/>
    </source>
</evidence>